<keyword evidence="3" id="KW-1185">Reference proteome</keyword>
<accession>A0AAE0K8H9</accession>
<proteinExistence type="predicted"/>
<evidence type="ECO:0000313" key="2">
    <source>
        <dbReference type="EMBL" id="KAK3371605.1"/>
    </source>
</evidence>
<evidence type="ECO:0000256" key="1">
    <source>
        <dbReference type="SAM" id="MobiDB-lite"/>
    </source>
</evidence>
<reference evidence="2" key="1">
    <citation type="journal article" date="2023" name="Mol. Phylogenet. Evol.">
        <title>Genome-scale phylogeny and comparative genomics of the fungal order Sordariales.</title>
        <authorList>
            <person name="Hensen N."/>
            <person name="Bonometti L."/>
            <person name="Westerberg I."/>
            <person name="Brannstrom I.O."/>
            <person name="Guillou S."/>
            <person name="Cros-Aarteil S."/>
            <person name="Calhoun S."/>
            <person name="Haridas S."/>
            <person name="Kuo A."/>
            <person name="Mondo S."/>
            <person name="Pangilinan J."/>
            <person name="Riley R."/>
            <person name="LaButti K."/>
            <person name="Andreopoulos B."/>
            <person name="Lipzen A."/>
            <person name="Chen C."/>
            <person name="Yan M."/>
            <person name="Daum C."/>
            <person name="Ng V."/>
            <person name="Clum A."/>
            <person name="Steindorff A."/>
            <person name="Ohm R.A."/>
            <person name="Martin F."/>
            <person name="Silar P."/>
            <person name="Natvig D.O."/>
            <person name="Lalanne C."/>
            <person name="Gautier V."/>
            <person name="Ament-Velasquez S.L."/>
            <person name="Kruys A."/>
            <person name="Hutchinson M.I."/>
            <person name="Powell A.J."/>
            <person name="Barry K."/>
            <person name="Miller A.N."/>
            <person name="Grigoriev I.V."/>
            <person name="Debuchy R."/>
            <person name="Gladieux P."/>
            <person name="Hiltunen Thoren M."/>
            <person name="Johannesson H."/>
        </authorList>
    </citation>
    <scope>NUCLEOTIDE SEQUENCE</scope>
    <source>
        <strain evidence="2">CBS 958.72</strain>
    </source>
</reference>
<comment type="caution">
    <text evidence="2">The sequence shown here is derived from an EMBL/GenBank/DDBJ whole genome shotgun (WGS) entry which is preliminary data.</text>
</comment>
<dbReference type="Proteomes" id="UP001287356">
    <property type="component" value="Unassembled WGS sequence"/>
</dbReference>
<reference evidence="2" key="2">
    <citation type="submission" date="2023-06" db="EMBL/GenBank/DDBJ databases">
        <authorList>
            <consortium name="Lawrence Berkeley National Laboratory"/>
            <person name="Haridas S."/>
            <person name="Hensen N."/>
            <person name="Bonometti L."/>
            <person name="Westerberg I."/>
            <person name="Brannstrom I.O."/>
            <person name="Guillou S."/>
            <person name="Cros-Aarteil S."/>
            <person name="Calhoun S."/>
            <person name="Kuo A."/>
            <person name="Mondo S."/>
            <person name="Pangilinan J."/>
            <person name="Riley R."/>
            <person name="Labutti K."/>
            <person name="Andreopoulos B."/>
            <person name="Lipzen A."/>
            <person name="Chen C."/>
            <person name="Yanf M."/>
            <person name="Daum C."/>
            <person name="Ng V."/>
            <person name="Clum A."/>
            <person name="Steindorff A."/>
            <person name="Ohm R."/>
            <person name="Martin F."/>
            <person name="Silar P."/>
            <person name="Natvig D."/>
            <person name="Lalanne C."/>
            <person name="Gautier V."/>
            <person name="Ament-Velasquez S.L."/>
            <person name="Kruys A."/>
            <person name="Hutchinson M.I."/>
            <person name="Powell A.J."/>
            <person name="Barry K."/>
            <person name="Miller A.N."/>
            <person name="Grigoriev I.V."/>
            <person name="Debuchy R."/>
            <person name="Gladieux P."/>
            <person name="Thoren M.H."/>
            <person name="Johannesson H."/>
        </authorList>
    </citation>
    <scope>NUCLEOTIDE SEQUENCE</scope>
    <source>
        <strain evidence="2">CBS 958.72</strain>
    </source>
</reference>
<feature type="region of interest" description="Disordered" evidence="1">
    <location>
        <begin position="1"/>
        <end position="27"/>
    </location>
</feature>
<evidence type="ECO:0000313" key="3">
    <source>
        <dbReference type="Proteomes" id="UP001287356"/>
    </source>
</evidence>
<dbReference type="EMBL" id="JAULSN010000005">
    <property type="protein sequence ID" value="KAK3371605.1"/>
    <property type="molecule type" value="Genomic_DNA"/>
</dbReference>
<organism evidence="2 3">
    <name type="scientific">Lasiosphaeria ovina</name>
    <dbReference type="NCBI Taxonomy" id="92902"/>
    <lineage>
        <taxon>Eukaryota</taxon>
        <taxon>Fungi</taxon>
        <taxon>Dikarya</taxon>
        <taxon>Ascomycota</taxon>
        <taxon>Pezizomycotina</taxon>
        <taxon>Sordariomycetes</taxon>
        <taxon>Sordariomycetidae</taxon>
        <taxon>Sordariales</taxon>
        <taxon>Lasiosphaeriaceae</taxon>
        <taxon>Lasiosphaeria</taxon>
    </lineage>
</organism>
<name>A0AAE0K8H9_9PEZI</name>
<sequence>MSLQSRPRTHTTRLCGELVPVGPPNQSDSVDLPSLSPLSRHLLLLLAPMFPSSHFSFCSSHPPSHDSAKKKKSIFCLVSSLSLVSPAAFGLRALASRVLSPAVSLNPRSKTSEGTRSLDKEVHTQGTTLLRGRNGTQRACRLCVDMYVGGRERNEHTAT</sequence>
<protein>
    <submittedName>
        <fullName evidence="2">Uncharacterized protein</fullName>
    </submittedName>
</protein>
<gene>
    <name evidence="2" type="ORF">B0T24DRAFT_327232</name>
</gene>
<dbReference type="AlphaFoldDB" id="A0AAE0K8H9"/>